<feature type="region of interest" description="Disordered" evidence="1">
    <location>
        <begin position="275"/>
        <end position="294"/>
    </location>
</feature>
<feature type="region of interest" description="Disordered" evidence="1">
    <location>
        <begin position="231"/>
        <end position="261"/>
    </location>
</feature>
<evidence type="ECO:0000313" key="2">
    <source>
        <dbReference type="EMBL" id="OVA16159.1"/>
    </source>
</evidence>
<name>A0A200R0B1_MACCD</name>
<dbReference type="PANTHER" id="PTHR33623:SF4">
    <property type="entry name" value="DUF4378 DOMAIN-CONTAINING PROTEIN"/>
    <property type="match status" value="1"/>
</dbReference>
<sequence>MEAMEIESKLKKPPPMERRIVLLKDFLRDDMSSCSSSGFKSFPRRTCCSYSIRNLLEMDLKSTAPNNTRKLLQSRSKASSSTTTTATTISAFQKASVAVVNVVKCLSFSSVKSPLSSSSKQGNILPRSFSRKLRRSFWKKNEKVEREIKVAVRVKDIMRWKSFRDLMEDKQKSLDCALSPIQTTTTTSNSWSDSDFTLETLNSSNVSTSSEYSGETEEVNSNCKKYLPDKNKKCRSKRRSDDDHDQDQVVEEDSIDKGECQYEKDQFSPISILDFPSEEDEVSSSSSSSFKSSLANMEKTKQKLMQKIRRFESLGQLDPVNLDKRIATFELNDTLESSTDTSSSISTNGTNYIEEEQEQEQDEEFKAEEKARKLLEVLIKQTSTEEEICKSTEDFLLLDFFKVEILERSTKRVVKGGNDDELDNELLSLGKDWMNGNCGQLDWGVEESRKVHITEMEKEGNWRSVSEEEQGEVGLEMEIMILGSLMDELLLDLSS</sequence>
<dbReference type="InParanoid" id="A0A200R0B1"/>
<dbReference type="FunCoup" id="A0A200R0B1">
    <property type="interactions" value="15"/>
</dbReference>
<protein>
    <recommendedName>
        <fullName evidence="4">DUF4378 domain-containing protein</fullName>
    </recommendedName>
</protein>
<dbReference type="Proteomes" id="UP000195402">
    <property type="component" value="Unassembled WGS sequence"/>
</dbReference>
<feature type="compositionally biased region" description="Low complexity" evidence="1">
    <location>
        <begin position="336"/>
        <end position="350"/>
    </location>
</feature>
<keyword evidence="3" id="KW-1185">Reference proteome</keyword>
<feature type="compositionally biased region" description="Low complexity" evidence="1">
    <location>
        <begin position="283"/>
        <end position="293"/>
    </location>
</feature>
<dbReference type="OMA" id="RWMCVAE"/>
<reference evidence="2 3" key="1">
    <citation type="journal article" date="2017" name="Mol. Plant">
        <title>The Genome of Medicinal Plant Macleaya cordata Provides New Insights into Benzylisoquinoline Alkaloids Metabolism.</title>
        <authorList>
            <person name="Liu X."/>
            <person name="Liu Y."/>
            <person name="Huang P."/>
            <person name="Ma Y."/>
            <person name="Qing Z."/>
            <person name="Tang Q."/>
            <person name="Cao H."/>
            <person name="Cheng P."/>
            <person name="Zheng Y."/>
            <person name="Yuan Z."/>
            <person name="Zhou Y."/>
            <person name="Liu J."/>
            <person name="Tang Z."/>
            <person name="Zhuo Y."/>
            <person name="Zhang Y."/>
            <person name="Yu L."/>
            <person name="Huang J."/>
            <person name="Yang P."/>
            <person name="Peng Q."/>
            <person name="Zhang J."/>
            <person name="Jiang W."/>
            <person name="Zhang Z."/>
            <person name="Lin K."/>
            <person name="Ro D.K."/>
            <person name="Chen X."/>
            <person name="Xiong X."/>
            <person name="Shang Y."/>
            <person name="Huang S."/>
            <person name="Zeng J."/>
        </authorList>
    </citation>
    <scope>NUCLEOTIDE SEQUENCE [LARGE SCALE GENOMIC DNA]</scope>
    <source>
        <strain evidence="3">cv. BLH2017</strain>
        <tissue evidence="2">Root</tissue>
    </source>
</reference>
<feature type="region of interest" description="Disordered" evidence="1">
    <location>
        <begin position="205"/>
        <end position="224"/>
    </location>
</feature>
<comment type="caution">
    <text evidence="2">The sequence shown here is derived from an EMBL/GenBank/DDBJ whole genome shotgun (WGS) entry which is preliminary data.</text>
</comment>
<dbReference type="STRING" id="56857.A0A200R0B1"/>
<organism evidence="2 3">
    <name type="scientific">Macleaya cordata</name>
    <name type="common">Five-seeded plume-poppy</name>
    <name type="synonym">Bocconia cordata</name>
    <dbReference type="NCBI Taxonomy" id="56857"/>
    <lineage>
        <taxon>Eukaryota</taxon>
        <taxon>Viridiplantae</taxon>
        <taxon>Streptophyta</taxon>
        <taxon>Embryophyta</taxon>
        <taxon>Tracheophyta</taxon>
        <taxon>Spermatophyta</taxon>
        <taxon>Magnoliopsida</taxon>
        <taxon>Ranunculales</taxon>
        <taxon>Papaveraceae</taxon>
        <taxon>Papaveroideae</taxon>
        <taxon>Macleaya</taxon>
    </lineage>
</organism>
<gene>
    <name evidence="2" type="ORF">BVC80_8929g21</name>
</gene>
<dbReference type="OrthoDB" id="668456at2759"/>
<feature type="compositionally biased region" description="Acidic residues" evidence="1">
    <location>
        <begin position="353"/>
        <end position="363"/>
    </location>
</feature>
<dbReference type="AlphaFoldDB" id="A0A200R0B1"/>
<feature type="region of interest" description="Disordered" evidence="1">
    <location>
        <begin position="336"/>
        <end position="363"/>
    </location>
</feature>
<dbReference type="EMBL" id="MVGT01000628">
    <property type="protein sequence ID" value="OVA16159.1"/>
    <property type="molecule type" value="Genomic_DNA"/>
</dbReference>
<dbReference type="PANTHER" id="PTHR33623">
    <property type="entry name" value="OS04G0572500 PROTEIN"/>
    <property type="match status" value="1"/>
</dbReference>
<evidence type="ECO:0008006" key="4">
    <source>
        <dbReference type="Google" id="ProtNLM"/>
    </source>
</evidence>
<proteinExistence type="predicted"/>
<evidence type="ECO:0000313" key="3">
    <source>
        <dbReference type="Proteomes" id="UP000195402"/>
    </source>
</evidence>
<feature type="compositionally biased region" description="Acidic residues" evidence="1">
    <location>
        <begin position="243"/>
        <end position="254"/>
    </location>
</feature>
<evidence type="ECO:0000256" key="1">
    <source>
        <dbReference type="SAM" id="MobiDB-lite"/>
    </source>
</evidence>
<accession>A0A200R0B1</accession>